<keyword evidence="2" id="KW-1133">Transmembrane helix</keyword>
<name>A0A814LWN0_ADIRI</name>
<feature type="transmembrane region" description="Helical" evidence="2">
    <location>
        <begin position="166"/>
        <end position="191"/>
    </location>
</feature>
<feature type="transmembrane region" description="Helical" evidence="2">
    <location>
        <begin position="91"/>
        <end position="108"/>
    </location>
</feature>
<gene>
    <name evidence="3" type="ORF">XAT740_LOCUS16798</name>
</gene>
<feature type="compositionally biased region" description="Polar residues" evidence="1">
    <location>
        <begin position="18"/>
        <end position="29"/>
    </location>
</feature>
<dbReference type="Pfam" id="PF11204">
    <property type="entry name" value="DUF2985"/>
    <property type="match status" value="1"/>
</dbReference>
<dbReference type="InterPro" id="IPR021369">
    <property type="entry name" value="DUF2985"/>
</dbReference>
<comment type="caution">
    <text evidence="3">The sequence shown here is derived from an EMBL/GenBank/DDBJ whole genome shotgun (WGS) entry which is preliminary data.</text>
</comment>
<sequence length="216" mass="24987">MSSNERIRRNLDVPINPDPNSASQPSDKPSSWKAFKQTACFKYTTYTLITIYALNIVAWGGMLFLILVGAANNTMPDEQTRKIWIEIDSQILNALFCVTGIGLIPWRVRDLYQFYREKHRHKVLHRHSYTDNLRWIRIIIWSSIANSVFQIGMAVCMWSMDMYKRPSWLVGLFVGLGCASGMFVGLAQFFLRRQTKKRTKTEQDHATIIDGNESEM</sequence>
<keyword evidence="4" id="KW-1185">Reference proteome</keyword>
<dbReference type="EMBL" id="CAJNOR010001080">
    <property type="protein sequence ID" value="CAF1070770.1"/>
    <property type="molecule type" value="Genomic_DNA"/>
</dbReference>
<protein>
    <submittedName>
        <fullName evidence="3">Uncharacterized protein</fullName>
    </submittedName>
</protein>
<reference evidence="3" key="1">
    <citation type="submission" date="2021-02" db="EMBL/GenBank/DDBJ databases">
        <authorList>
            <person name="Nowell W R."/>
        </authorList>
    </citation>
    <scope>NUCLEOTIDE SEQUENCE</scope>
</reference>
<accession>A0A814LWN0</accession>
<dbReference type="Proteomes" id="UP000663828">
    <property type="component" value="Unassembled WGS sequence"/>
</dbReference>
<keyword evidence="2" id="KW-0812">Transmembrane</keyword>
<feature type="compositionally biased region" description="Basic and acidic residues" evidence="1">
    <location>
        <begin position="1"/>
        <end position="11"/>
    </location>
</feature>
<keyword evidence="2" id="KW-0472">Membrane</keyword>
<evidence type="ECO:0000256" key="1">
    <source>
        <dbReference type="SAM" id="MobiDB-lite"/>
    </source>
</evidence>
<dbReference type="PANTHER" id="PTHR35872">
    <property type="entry name" value="INTEGRAL MEMBRANE PROTEIN (AFU_ORTHOLOGUE AFUA_5G07110)"/>
    <property type="match status" value="1"/>
</dbReference>
<feature type="transmembrane region" description="Helical" evidence="2">
    <location>
        <begin position="46"/>
        <end position="71"/>
    </location>
</feature>
<organism evidence="3 4">
    <name type="scientific">Adineta ricciae</name>
    <name type="common">Rotifer</name>
    <dbReference type="NCBI Taxonomy" id="249248"/>
    <lineage>
        <taxon>Eukaryota</taxon>
        <taxon>Metazoa</taxon>
        <taxon>Spiralia</taxon>
        <taxon>Gnathifera</taxon>
        <taxon>Rotifera</taxon>
        <taxon>Eurotatoria</taxon>
        <taxon>Bdelloidea</taxon>
        <taxon>Adinetida</taxon>
        <taxon>Adinetidae</taxon>
        <taxon>Adineta</taxon>
    </lineage>
</organism>
<evidence type="ECO:0000313" key="3">
    <source>
        <dbReference type="EMBL" id="CAF1070770.1"/>
    </source>
</evidence>
<feature type="transmembrane region" description="Helical" evidence="2">
    <location>
        <begin position="135"/>
        <end position="160"/>
    </location>
</feature>
<dbReference type="PANTHER" id="PTHR35872:SF1">
    <property type="entry name" value="ALPHA-L-RHAMNOSIDASE C"/>
    <property type="match status" value="1"/>
</dbReference>
<feature type="region of interest" description="Disordered" evidence="1">
    <location>
        <begin position="1"/>
        <end position="30"/>
    </location>
</feature>
<dbReference type="AlphaFoldDB" id="A0A814LWN0"/>
<proteinExistence type="predicted"/>
<evidence type="ECO:0000256" key="2">
    <source>
        <dbReference type="SAM" id="Phobius"/>
    </source>
</evidence>
<evidence type="ECO:0000313" key="4">
    <source>
        <dbReference type="Proteomes" id="UP000663828"/>
    </source>
</evidence>